<evidence type="ECO:0000313" key="2">
    <source>
        <dbReference type="Proteomes" id="UP000784294"/>
    </source>
</evidence>
<reference evidence="1" key="1">
    <citation type="submission" date="2018-11" db="EMBL/GenBank/DDBJ databases">
        <authorList>
            <consortium name="Pathogen Informatics"/>
        </authorList>
    </citation>
    <scope>NUCLEOTIDE SEQUENCE</scope>
</reference>
<organism evidence="1 2">
    <name type="scientific">Protopolystoma xenopodis</name>
    <dbReference type="NCBI Taxonomy" id="117903"/>
    <lineage>
        <taxon>Eukaryota</taxon>
        <taxon>Metazoa</taxon>
        <taxon>Spiralia</taxon>
        <taxon>Lophotrochozoa</taxon>
        <taxon>Platyhelminthes</taxon>
        <taxon>Monogenea</taxon>
        <taxon>Polyopisthocotylea</taxon>
        <taxon>Polystomatidea</taxon>
        <taxon>Polystomatidae</taxon>
        <taxon>Protopolystoma</taxon>
    </lineage>
</organism>
<accession>A0A448XED8</accession>
<protein>
    <submittedName>
        <fullName evidence="1">Uncharacterized protein</fullName>
    </submittedName>
</protein>
<sequence>MLTSNSNSNRSNSSFSSLLNTVSSMTSFITKTLVPSTHAITQSEYRATDQPMLEACDLDSTRRIEATGKGFALETDAIGGRNRTQKHMEDGSELEEGSNRHTFYIDYHREQEKTREMNGEEKLDEDRRKGNENLSAAFSYSEDTCCDTSDPVCSVAPYDQMVLMPDDPAVTLAEFLLILVNRYAELTLASVKLADFASSTSMMKEVVRTGGNADTVVTGGVDSTYHSRLFDLNAIITAAWDFFQPCPIVPQFFLECKLTISKHTWRYCLKPIPLFVMQQLVLVSSKYTSKQLVFGGALD</sequence>
<gene>
    <name evidence="1" type="ORF">PXEA_LOCUS28264</name>
</gene>
<proteinExistence type="predicted"/>
<name>A0A448XED8_9PLAT</name>
<dbReference type="EMBL" id="CAAALY010248483">
    <property type="protein sequence ID" value="VEL34824.1"/>
    <property type="molecule type" value="Genomic_DNA"/>
</dbReference>
<evidence type="ECO:0000313" key="1">
    <source>
        <dbReference type="EMBL" id="VEL34824.1"/>
    </source>
</evidence>
<dbReference type="AlphaFoldDB" id="A0A448XED8"/>
<dbReference type="Proteomes" id="UP000784294">
    <property type="component" value="Unassembled WGS sequence"/>
</dbReference>
<comment type="caution">
    <text evidence="1">The sequence shown here is derived from an EMBL/GenBank/DDBJ whole genome shotgun (WGS) entry which is preliminary data.</text>
</comment>
<keyword evidence="2" id="KW-1185">Reference proteome</keyword>